<evidence type="ECO:0000313" key="1">
    <source>
        <dbReference type="EMBL" id="KAA6362021.1"/>
    </source>
</evidence>
<accession>A0A5J4TWM3</accession>
<comment type="caution">
    <text evidence="1">The sequence shown here is derived from an EMBL/GenBank/DDBJ whole genome shotgun (WGS) entry which is preliminary data.</text>
</comment>
<name>A0A5J4TWM3_9EUKA</name>
<feature type="non-terminal residue" evidence="1">
    <location>
        <position position="45"/>
    </location>
</feature>
<sequence>MRELMERTNQQTQEHECHILINITGNTILSKVQMKKLLDKDSDNR</sequence>
<reference evidence="1 2" key="1">
    <citation type="submission" date="2019-03" db="EMBL/GenBank/DDBJ databases">
        <title>Single cell metagenomics reveals metabolic interactions within the superorganism composed of flagellate Streblomastix strix and complex community of Bacteroidetes bacteria on its surface.</title>
        <authorList>
            <person name="Treitli S.C."/>
            <person name="Kolisko M."/>
            <person name="Husnik F."/>
            <person name="Keeling P."/>
            <person name="Hampl V."/>
        </authorList>
    </citation>
    <scope>NUCLEOTIDE SEQUENCE [LARGE SCALE GENOMIC DNA]</scope>
    <source>
        <strain evidence="1">ST1C</strain>
    </source>
</reference>
<protein>
    <submittedName>
        <fullName evidence="1">Uncharacterized protein</fullName>
    </submittedName>
</protein>
<gene>
    <name evidence="1" type="ORF">EZS28_042452</name>
</gene>
<organism evidence="1 2">
    <name type="scientific">Streblomastix strix</name>
    <dbReference type="NCBI Taxonomy" id="222440"/>
    <lineage>
        <taxon>Eukaryota</taxon>
        <taxon>Metamonada</taxon>
        <taxon>Preaxostyla</taxon>
        <taxon>Oxymonadida</taxon>
        <taxon>Streblomastigidae</taxon>
        <taxon>Streblomastix</taxon>
    </lineage>
</organism>
<proteinExistence type="predicted"/>
<dbReference type="Proteomes" id="UP000324800">
    <property type="component" value="Unassembled WGS sequence"/>
</dbReference>
<evidence type="ECO:0000313" key="2">
    <source>
        <dbReference type="Proteomes" id="UP000324800"/>
    </source>
</evidence>
<dbReference type="EMBL" id="SNRW01024757">
    <property type="protein sequence ID" value="KAA6362021.1"/>
    <property type="molecule type" value="Genomic_DNA"/>
</dbReference>
<dbReference type="AlphaFoldDB" id="A0A5J4TWM3"/>